<dbReference type="OrthoDB" id="6023292at2"/>
<keyword evidence="1" id="KW-0812">Transmembrane</keyword>
<feature type="transmembrane region" description="Helical" evidence="1">
    <location>
        <begin position="134"/>
        <end position="155"/>
    </location>
</feature>
<feature type="transmembrane region" description="Helical" evidence="1">
    <location>
        <begin position="221"/>
        <end position="243"/>
    </location>
</feature>
<evidence type="ECO:0000313" key="3">
    <source>
        <dbReference type="Proteomes" id="UP000321248"/>
    </source>
</evidence>
<evidence type="ECO:0000256" key="1">
    <source>
        <dbReference type="SAM" id="Phobius"/>
    </source>
</evidence>
<keyword evidence="1" id="KW-0472">Membrane</keyword>
<feature type="transmembrane region" description="Helical" evidence="1">
    <location>
        <begin position="104"/>
        <end position="128"/>
    </location>
</feature>
<dbReference type="Proteomes" id="UP000321248">
    <property type="component" value="Unassembled WGS sequence"/>
</dbReference>
<feature type="transmembrane region" description="Helical" evidence="1">
    <location>
        <begin position="191"/>
        <end position="209"/>
    </location>
</feature>
<evidence type="ECO:0000313" key="2">
    <source>
        <dbReference type="EMBL" id="TXK65029.1"/>
    </source>
</evidence>
<feature type="transmembrane region" description="Helical" evidence="1">
    <location>
        <begin position="36"/>
        <end position="55"/>
    </location>
</feature>
<evidence type="ECO:0008006" key="4">
    <source>
        <dbReference type="Google" id="ProtNLM"/>
    </source>
</evidence>
<reference evidence="2 3" key="1">
    <citation type="submission" date="2019-08" db="EMBL/GenBank/DDBJ databases">
        <authorList>
            <person name="Karlyshev A.V."/>
        </authorList>
    </citation>
    <scope>NUCLEOTIDE SEQUENCE [LARGE SCALE GENOMIC DNA]</scope>
    <source>
        <strain evidence="2 3">Alg18-2.2</strain>
    </source>
</reference>
<sequence length="300" mass="31593">MTVTAAALGGVVILWWEAWGDVGVILASVDTVDLALALAFTMASIWLVFLAYVVLVRRALSTVVAIDHLAHLYFTAQLLKHLPGRIWGIGYQALAGSQLVRPSLWVAASLVHLGAAIAMVVWVAAIVLVWSNSVLGSVLIAGAGIAMFLLVRFVFSARPLKRLVQRSTRIPWLGDIPVVVGAAGAGGWMSAFMLLLAGTLGTYVSWVFLASASGFPDNAAAIHLAAFYILAWLAGYLAVVTPGGLGVRELVFAGLASEFPPELVAALAILGRLLLMTSDVIFGIAVAPIGRKPGSKKELE</sequence>
<proteinExistence type="predicted"/>
<keyword evidence="3" id="KW-1185">Reference proteome</keyword>
<keyword evidence="1" id="KW-1133">Transmembrane helix</keyword>
<dbReference type="RefSeq" id="WP_147890949.1">
    <property type="nucleotide sequence ID" value="NZ_VRTS01000002.1"/>
</dbReference>
<comment type="caution">
    <text evidence="2">The sequence shown here is derived from an EMBL/GenBank/DDBJ whole genome shotgun (WGS) entry which is preliminary data.</text>
</comment>
<accession>A0A5C8KXB8</accession>
<gene>
    <name evidence="2" type="ORF">FU658_04330</name>
</gene>
<protein>
    <recommendedName>
        <fullName evidence="4">Flippase-like domain-containing protein</fullName>
    </recommendedName>
</protein>
<feature type="transmembrane region" description="Helical" evidence="1">
    <location>
        <begin position="263"/>
        <end position="287"/>
    </location>
</feature>
<name>A0A5C8KXB8_9GAMM</name>
<organism evidence="2 3">
    <name type="scientific">Alkalisalibacterium limincola</name>
    <dbReference type="NCBI Taxonomy" id="2699169"/>
    <lineage>
        <taxon>Bacteria</taxon>
        <taxon>Pseudomonadati</taxon>
        <taxon>Pseudomonadota</taxon>
        <taxon>Gammaproteobacteria</taxon>
        <taxon>Lysobacterales</taxon>
        <taxon>Lysobacteraceae</taxon>
        <taxon>Alkalisalibacterium</taxon>
    </lineage>
</organism>
<dbReference type="AlphaFoldDB" id="A0A5C8KXB8"/>
<dbReference type="EMBL" id="VRTS01000002">
    <property type="protein sequence ID" value="TXK65029.1"/>
    <property type="molecule type" value="Genomic_DNA"/>
</dbReference>
<feature type="transmembrane region" description="Helical" evidence="1">
    <location>
        <begin position="167"/>
        <end position="185"/>
    </location>
</feature>